<dbReference type="Pfam" id="PF00432">
    <property type="entry name" value="Prenyltrans"/>
    <property type="match status" value="1"/>
</dbReference>
<dbReference type="CDD" id="cd02894">
    <property type="entry name" value="GGTase-II"/>
    <property type="match status" value="1"/>
</dbReference>
<gene>
    <name evidence="18" type="ORF">PHPALM_12779</name>
</gene>
<evidence type="ECO:0000256" key="11">
    <source>
        <dbReference type="ARBA" id="ARBA00022840"/>
    </source>
</evidence>
<evidence type="ECO:0000256" key="7">
    <source>
        <dbReference type="ARBA" id="ARBA00022723"/>
    </source>
</evidence>
<dbReference type="Pfam" id="PF12745">
    <property type="entry name" value="HGTP_anticodon2"/>
    <property type="match status" value="1"/>
</dbReference>
<comment type="caution">
    <text evidence="18">The sequence shown here is derived from an EMBL/GenBank/DDBJ whole genome shotgun (WGS) entry which is preliminary data.</text>
</comment>
<evidence type="ECO:0000256" key="3">
    <source>
        <dbReference type="ARBA" id="ARBA00011355"/>
    </source>
</evidence>
<evidence type="ECO:0000256" key="10">
    <source>
        <dbReference type="ARBA" id="ARBA00022833"/>
    </source>
</evidence>
<dbReference type="GO" id="GO:0004663">
    <property type="term" value="F:Rab geranylgeranyltransferase activity"/>
    <property type="evidence" value="ECO:0007669"/>
    <property type="project" value="UniProtKB-EC"/>
</dbReference>
<feature type="domain" description="Histidyl tRNA synthetase-related" evidence="17">
    <location>
        <begin position="27"/>
        <end position="191"/>
    </location>
</feature>
<keyword evidence="10" id="KW-0862">Zinc</keyword>
<evidence type="ECO:0000313" key="18">
    <source>
        <dbReference type="EMBL" id="POM70739.1"/>
    </source>
</evidence>
<dbReference type="InterPro" id="IPR024435">
    <property type="entry name" value="HisRS-related_dom"/>
</dbReference>
<dbReference type="GO" id="GO:0046872">
    <property type="term" value="F:metal ion binding"/>
    <property type="evidence" value="ECO:0007669"/>
    <property type="project" value="UniProtKB-KW"/>
</dbReference>
<protein>
    <recommendedName>
        <fullName evidence="4">protein geranylgeranyltransferase type II</fullName>
        <ecNumber evidence="4">2.5.1.60</ecNumber>
    </recommendedName>
    <alternativeName>
        <fullName evidence="12">Geranylgeranyl transferase type II subunit beta</fullName>
    </alternativeName>
    <alternativeName>
        <fullName evidence="13">Type II protein geranyl-geranyltransferase subunit beta</fullName>
    </alternativeName>
</protein>
<evidence type="ECO:0000259" key="17">
    <source>
        <dbReference type="Pfam" id="PF12745"/>
    </source>
</evidence>
<evidence type="ECO:0000256" key="14">
    <source>
        <dbReference type="ARBA" id="ARBA00047658"/>
    </source>
</evidence>
<accession>A0A2P4XZ20</accession>
<dbReference type="AlphaFoldDB" id="A0A2P4XZ20"/>
<dbReference type="EC" id="2.5.1.60" evidence="4"/>
<name>A0A2P4XZ20_9STRA</name>
<keyword evidence="9" id="KW-0547">Nucleotide-binding</keyword>
<dbReference type="OrthoDB" id="5428259at2759"/>
<evidence type="ECO:0000256" key="2">
    <source>
        <dbReference type="ARBA" id="ARBA00010497"/>
    </source>
</evidence>
<reference evidence="18 19" key="1">
    <citation type="journal article" date="2017" name="Genome Biol. Evol.">
        <title>Phytophthora megakarya and P. palmivora, closely related causal agents of cacao black pod rot, underwent increases in genome sizes and gene numbers by different mechanisms.</title>
        <authorList>
            <person name="Ali S.S."/>
            <person name="Shao J."/>
            <person name="Lary D.J."/>
            <person name="Kronmiller B."/>
            <person name="Shen D."/>
            <person name="Strem M.D."/>
            <person name="Amoako-Attah I."/>
            <person name="Akrofi A.Y."/>
            <person name="Begoude B.A."/>
            <person name="Ten Hoopen G.M."/>
            <person name="Coulibaly K."/>
            <person name="Kebe B.I."/>
            <person name="Melnick R.L."/>
            <person name="Guiltinan M.J."/>
            <person name="Tyler B.M."/>
            <person name="Meinhardt L.W."/>
            <person name="Bailey B.A."/>
        </authorList>
    </citation>
    <scope>NUCLEOTIDE SEQUENCE [LARGE SCALE GENOMIC DNA]</scope>
    <source>
        <strain evidence="19">sbr112.9</strain>
    </source>
</reference>
<keyword evidence="5" id="KW-0637">Prenyltransferase</keyword>
<keyword evidence="19" id="KW-1185">Reference proteome</keyword>
<dbReference type="Gene3D" id="1.50.10.20">
    <property type="match status" value="1"/>
</dbReference>
<dbReference type="InterPro" id="IPR008930">
    <property type="entry name" value="Terpenoid_cyclase/PrenylTrfase"/>
</dbReference>
<evidence type="ECO:0000256" key="1">
    <source>
        <dbReference type="ARBA" id="ARBA00001947"/>
    </source>
</evidence>
<sequence>MGVRFAIDKIVSLLAESMSKASDTMLFRMQIAMLLWGQGIGADYLHPEPLHLEDLEDYCAQQHVHWMVIVQKHMMREKQQVKIRAVKSHSEADVVTTVTSLPESISELLANFGKSSHGDATTGGRGHNHFGDNMNNNSSSGGGGSSSSSGNTLQPIFDVRVVDAKYQSRDRNYRNYQLDTQKVQRRVSKWISSSFSSRGDDAMKVLSVDLPFALVREMSSALMEEGRNGIDIVCANNPRYRKQLKYTMEELLSLTPMSNSRSVGRERYVLLHSMVDDRYDMMSLAPPSKSGRAAQYPMIMSTDDESKSQPPAFDLALHVKYLVGLKNKKEDFESCMTEHMRVSGLYWGVGALALLGRESEMGPDEIVDWVMQCQDPSGGFSGNVGHDRHLLYTVHALLVLAMLGALDRIKRDECAAYVASLQQPDGSFAGDEWKEIDTKFTYCALSALKILDKLELVDVEKAMAYIDTCRNFDGGFGNIPGCESHGGHIFTAVGALSLGFALEQYVDDELLGWWLCERQCDSGGLNGRPEKQADVCYSWWNISSLIMIGKLDWISKEKLIQFILACQDPEDGGIADRPGNVADVFHTFFGIAGLCMLGYFDREKENHPEYEGIRQIHPTFAIPTDVVEKLQLTADIIMPEVHED</sequence>
<dbReference type="GO" id="GO:0005968">
    <property type="term" value="C:Rab-protein geranylgeranyltransferase complex"/>
    <property type="evidence" value="ECO:0007669"/>
    <property type="project" value="TreeGrafter"/>
</dbReference>
<dbReference type="InterPro" id="IPR045089">
    <property type="entry name" value="PGGT1B-like"/>
</dbReference>
<keyword evidence="11" id="KW-0067">ATP-binding</keyword>
<evidence type="ECO:0000259" key="16">
    <source>
        <dbReference type="Pfam" id="PF00432"/>
    </source>
</evidence>
<organism evidence="18 19">
    <name type="scientific">Phytophthora palmivora</name>
    <dbReference type="NCBI Taxonomy" id="4796"/>
    <lineage>
        <taxon>Eukaryota</taxon>
        <taxon>Sar</taxon>
        <taxon>Stramenopiles</taxon>
        <taxon>Oomycota</taxon>
        <taxon>Peronosporomycetes</taxon>
        <taxon>Peronosporales</taxon>
        <taxon>Peronosporaceae</taxon>
        <taxon>Phytophthora</taxon>
    </lineage>
</organism>
<dbReference type="InterPro" id="IPR026873">
    <property type="entry name" value="Ptb1"/>
</dbReference>
<feature type="domain" description="Prenyltransferase alpha-alpha toroid" evidence="16">
    <location>
        <begin position="315"/>
        <end position="622"/>
    </location>
</feature>
<evidence type="ECO:0000256" key="9">
    <source>
        <dbReference type="ARBA" id="ARBA00022741"/>
    </source>
</evidence>
<evidence type="ECO:0000313" key="19">
    <source>
        <dbReference type="Proteomes" id="UP000237271"/>
    </source>
</evidence>
<dbReference type="FunFam" id="1.50.10.20:FF:000012">
    <property type="entry name" value="Geranylgeranyl transferase type-2 subunit beta"/>
    <property type="match status" value="1"/>
</dbReference>
<comment type="subunit">
    <text evidence="3">Heterodimer of an alpha and a beta subunit.</text>
</comment>
<dbReference type="GO" id="GO:0005524">
    <property type="term" value="F:ATP binding"/>
    <property type="evidence" value="ECO:0007669"/>
    <property type="project" value="UniProtKB-KW"/>
</dbReference>
<dbReference type="InterPro" id="IPR036621">
    <property type="entry name" value="Anticodon-bd_dom_sf"/>
</dbReference>
<keyword evidence="8" id="KW-0677">Repeat</keyword>
<dbReference type="EMBL" id="NCKW01006816">
    <property type="protein sequence ID" value="POM70739.1"/>
    <property type="molecule type" value="Genomic_DNA"/>
</dbReference>
<dbReference type="PANTHER" id="PTHR11774">
    <property type="entry name" value="GERANYLGERANYL TRANSFERASE TYPE BETA SUBUNIT"/>
    <property type="match status" value="1"/>
</dbReference>
<dbReference type="Proteomes" id="UP000237271">
    <property type="component" value="Unassembled WGS sequence"/>
</dbReference>
<evidence type="ECO:0000256" key="13">
    <source>
        <dbReference type="ARBA" id="ARBA00032766"/>
    </source>
</evidence>
<comment type="catalytic activity">
    <reaction evidence="14">
        <text>geranylgeranyl diphosphate + L-cysteinyl-[protein] = S-geranylgeranyl-L-cysteinyl-[protein] + diphosphate</text>
        <dbReference type="Rhea" id="RHEA:21240"/>
        <dbReference type="Rhea" id="RHEA-COMP:10131"/>
        <dbReference type="Rhea" id="RHEA-COMP:11537"/>
        <dbReference type="ChEBI" id="CHEBI:29950"/>
        <dbReference type="ChEBI" id="CHEBI:33019"/>
        <dbReference type="ChEBI" id="CHEBI:57533"/>
        <dbReference type="ChEBI" id="CHEBI:86021"/>
        <dbReference type="EC" id="2.5.1.60"/>
    </reaction>
</comment>
<evidence type="ECO:0000256" key="8">
    <source>
        <dbReference type="ARBA" id="ARBA00022737"/>
    </source>
</evidence>
<comment type="cofactor">
    <cofactor evidence="1">
        <name>Zn(2+)</name>
        <dbReference type="ChEBI" id="CHEBI:29105"/>
    </cofactor>
</comment>
<evidence type="ECO:0000256" key="5">
    <source>
        <dbReference type="ARBA" id="ARBA00022602"/>
    </source>
</evidence>
<feature type="region of interest" description="Disordered" evidence="15">
    <location>
        <begin position="117"/>
        <end position="152"/>
    </location>
</feature>
<keyword evidence="7" id="KW-0479">Metal-binding</keyword>
<keyword evidence="6 18" id="KW-0808">Transferase</keyword>
<proteinExistence type="inferred from homology"/>
<evidence type="ECO:0000256" key="4">
    <source>
        <dbReference type="ARBA" id="ARBA00012656"/>
    </source>
</evidence>
<evidence type="ECO:0000256" key="6">
    <source>
        <dbReference type="ARBA" id="ARBA00022679"/>
    </source>
</evidence>
<dbReference type="SUPFAM" id="SSF48239">
    <property type="entry name" value="Terpenoid cyclases/Protein prenyltransferases"/>
    <property type="match status" value="1"/>
</dbReference>
<dbReference type="Gene3D" id="3.40.50.800">
    <property type="entry name" value="Anticodon-binding domain"/>
    <property type="match status" value="1"/>
</dbReference>
<comment type="similarity">
    <text evidence="2">Belongs to the protein prenyltransferase subunit beta family.</text>
</comment>
<evidence type="ECO:0000256" key="12">
    <source>
        <dbReference type="ARBA" id="ARBA00030816"/>
    </source>
</evidence>
<evidence type="ECO:0000256" key="15">
    <source>
        <dbReference type="SAM" id="MobiDB-lite"/>
    </source>
</evidence>
<dbReference type="InterPro" id="IPR001330">
    <property type="entry name" value="Prenyltrans"/>
</dbReference>
<dbReference type="GO" id="GO:0072657">
    <property type="term" value="P:protein localization to membrane"/>
    <property type="evidence" value="ECO:0007669"/>
    <property type="project" value="UniProtKB-ARBA"/>
</dbReference>
<dbReference type="PANTHER" id="PTHR11774:SF11">
    <property type="entry name" value="GERANYLGERANYL TRANSFERASE TYPE-2 SUBUNIT BETA"/>
    <property type="match status" value="1"/>
</dbReference>